<organism evidence="1 2">
    <name type="scientific">Racocetra persica</name>
    <dbReference type="NCBI Taxonomy" id="160502"/>
    <lineage>
        <taxon>Eukaryota</taxon>
        <taxon>Fungi</taxon>
        <taxon>Fungi incertae sedis</taxon>
        <taxon>Mucoromycota</taxon>
        <taxon>Glomeromycotina</taxon>
        <taxon>Glomeromycetes</taxon>
        <taxon>Diversisporales</taxon>
        <taxon>Gigasporaceae</taxon>
        <taxon>Racocetra</taxon>
    </lineage>
</organism>
<reference evidence="1" key="1">
    <citation type="submission" date="2021-06" db="EMBL/GenBank/DDBJ databases">
        <authorList>
            <person name="Kallberg Y."/>
            <person name="Tangrot J."/>
            <person name="Rosling A."/>
        </authorList>
    </citation>
    <scope>NUCLEOTIDE SEQUENCE</scope>
    <source>
        <strain evidence="1">MA461A</strain>
    </source>
</reference>
<gene>
    <name evidence="1" type="ORF">RPERSI_LOCUS9713</name>
</gene>
<proteinExistence type="predicted"/>
<feature type="non-terminal residue" evidence="1">
    <location>
        <position position="1"/>
    </location>
</feature>
<sequence length="942" mass="110747">IKKRYSTALKSKYNVDNVQLETAYKTWICEGEAIQILESVSLRTLNSEFLLDIFNQIIPSNKQLIVLSIIGPEGAYMSYRHTIYEGKELNFLVLDFEGICSEVEKFTSRRADFDKKITLLAILCSQILILNTKSLTQDISDILEVSFYHMDTLIKRNFKPKINFVLHDMIDALSVQQSIFNDIREGLKKMFNEIPGCAYSMEDLMIMEEKNIYSLENIFSCNLDEFYPNSQQNSHSNGEKFYYPVLRVELLTSALTSNEHELHNYKNIDEFILYMQSIWEEINARGNFLHLKNFKMIQQCNSIRKLVRINDESYLKPYKEEILNLIDEIESDQWSKDDDVKFETALTKVTDTLCEQTISNFLANLSDEYDPMLIEEGKTYITSAFISEKRKLQAIYMIKRRTLKDSWLIKSAKIKINENLKQVIDEKTLGKVKKNLSECDHYFNSEWEYIETDKNAFTYSMLLETKILEEQVVTCFNKAITDGVSMVSSEYESKKQFDRIFWSKLEKPSTLIRAKFLKNSEFLSSFKFKFIVEQNSAGITGYINNVKRGILKQAAIRTIKSSIKKTCKQISNDIQNNNMLAIEFNQALEWIQRLCDNIFITLQKELNSSPNNFIVKIDDFKPMEFLKDWTQILKKWKDTQQKELDEYRKNLWKFFVDLKSETYYEYLSCGFLDHIFQSFEKQLYNPYNIVSELMDKHFNYNNYKITNIAYERSFGSHNVENSRSYIENPIKFMKKLFNEEIEIIKNIKIDEKIEEIEMNIVNTMQNELKEIISRCKQHYSSRSTYESSYISPNIEQILRLSKGTLLEALIKEKPQGSDNIIKCVVKYPTRFLICLKEMLKIIDHYIVVELSDVRNGVHYVEHDSDISHKASIHLMVSFTGVKNSLNEASLNICTDSIYQNDICEEFNGHSFGAFIQTNYPKWWPIDQTNINEDQLKQIRAIW</sequence>
<evidence type="ECO:0000313" key="2">
    <source>
        <dbReference type="Proteomes" id="UP000789920"/>
    </source>
</evidence>
<protein>
    <submittedName>
        <fullName evidence="1">6084_t:CDS:1</fullName>
    </submittedName>
</protein>
<comment type="caution">
    <text evidence="1">The sequence shown here is derived from an EMBL/GenBank/DDBJ whole genome shotgun (WGS) entry which is preliminary data.</text>
</comment>
<dbReference type="EMBL" id="CAJVQC010018575">
    <property type="protein sequence ID" value="CAG8694495.1"/>
    <property type="molecule type" value="Genomic_DNA"/>
</dbReference>
<feature type="non-terminal residue" evidence="1">
    <location>
        <position position="942"/>
    </location>
</feature>
<name>A0ACA9PBV9_9GLOM</name>
<evidence type="ECO:0000313" key="1">
    <source>
        <dbReference type="EMBL" id="CAG8694495.1"/>
    </source>
</evidence>
<keyword evidence="2" id="KW-1185">Reference proteome</keyword>
<dbReference type="Proteomes" id="UP000789920">
    <property type="component" value="Unassembled WGS sequence"/>
</dbReference>
<accession>A0ACA9PBV9</accession>